<dbReference type="GO" id="GO:0020037">
    <property type="term" value="F:heme binding"/>
    <property type="evidence" value="ECO:0007669"/>
    <property type="project" value="InterPro"/>
</dbReference>
<dbReference type="InterPro" id="IPR036396">
    <property type="entry name" value="Cyt_P450_sf"/>
</dbReference>
<dbReference type="InterPro" id="IPR002401">
    <property type="entry name" value="Cyt_P450_E_grp-I"/>
</dbReference>
<dbReference type="GO" id="GO:0016705">
    <property type="term" value="F:oxidoreductase activity, acting on paired donors, with incorporation or reduction of molecular oxygen"/>
    <property type="evidence" value="ECO:0007669"/>
    <property type="project" value="InterPro"/>
</dbReference>
<keyword evidence="1 2" id="KW-0408">Iron</keyword>
<dbReference type="Gene3D" id="1.10.630.10">
    <property type="entry name" value="Cytochrome P450"/>
    <property type="match status" value="1"/>
</dbReference>
<dbReference type="Pfam" id="PF00067">
    <property type="entry name" value="p450"/>
    <property type="match status" value="1"/>
</dbReference>
<gene>
    <name evidence="3" type="ORF">QJS10_CPB18g00831</name>
</gene>
<protein>
    <recommendedName>
        <fullName evidence="5">Cytochrome P450</fullName>
    </recommendedName>
</protein>
<dbReference type="GO" id="GO:0005506">
    <property type="term" value="F:iron ion binding"/>
    <property type="evidence" value="ECO:0007669"/>
    <property type="project" value="InterPro"/>
</dbReference>
<evidence type="ECO:0000256" key="2">
    <source>
        <dbReference type="RuleBase" id="RU000461"/>
    </source>
</evidence>
<dbReference type="PRINTS" id="PR00385">
    <property type="entry name" value="P450"/>
</dbReference>
<dbReference type="SUPFAM" id="SSF48264">
    <property type="entry name" value="Cytochrome P450"/>
    <property type="match status" value="1"/>
</dbReference>
<keyword evidence="1 2" id="KW-0479">Metal-binding</keyword>
<organism evidence="3 4">
    <name type="scientific">Acorus calamus</name>
    <name type="common">Sweet flag</name>
    <dbReference type="NCBI Taxonomy" id="4465"/>
    <lineage>
        <taxon>Eukaryota</taxon>
        <taxon>Viridiplantae</taxon>
        <taxon>Streptophyta</taxon>
        <taxon>Embryophyta</taxon>
        <taxon>Tracheophyta</taxon>
        <taxon>Spermatophyta</taxon>
        <taxon>Magnoliopsida</taxon>
        <taxon>Liliopsida</taxon>
        <taxon>Acoraceae</taxon>
        <taxon>Acorus</taxon>
    </lineage>
</organism>
<keyword evidence="2" id="KW-0560">Oxidoreductase</keyword>
<evidence type="ECO:0008006" key="5">
    <source>
        <dbReference type="Google" id="ProtNLM"/>
    </source>
</evidence>
<keyword evidence="2" id="KW-0503">Monooxygenase</keyword>
<keyword evidence="4" id="KW-1185">Reference proteome</keyword>
<reference evidence="3" key="1">
    <citation type="journal article" date="2023" name="Nat. Commun.">
        <title>Diploid and tetraploid genomes of Acorus and the evolution of monocots.</title>
        <authorList>
            <person name="Ma L."/>
            <person name="Liu K.W."/>
            <person name="Li Z."/>
            <person name="Hsiao Y.Y."/>
            <person name="Qi Y."/>
            <person name="Fu T."/>
            <person name="Tang G.D."/>
            <person name="Zhang D."/>
            <person name="Sun W.H."/>
            <person name="Liu D.K."/>
            <person name="Li Y."/>
            <person name="Chen G.Z."/>
            <person name="Liu X.D."/>
            <person name="Liao X.Y."/>
            <person name="Jiang Y.T."/>
            <person name="Yu X."/>
            <person name="Hao Y."/>
            <person name="Huang J."/>
            <person name="Zhao X.W."/>
            <person name="Ke S."/>
            <person name="Chen Y.Y."/>
            <person name="Wu W.L."/>
            <person name="Hsu J.L."/>
            <person name="Lin Y.F."/>
            <person name="Huang M.D."/>
            <person name="Li C.Y."/>
            <person name="Huang L."/>
            <person name="Wang Z.W."/>
            <person name="Zhao X."/>
            <person name="Zhong W.Y."/>
            <person name="Peng D.H."/>
            <person name="Ahmad S."/>
            <person name="Lan S."/>
            <person name="Zhang J.S."/>
            <person name="Tsai W.C."/>
            <person name="Van de Peer Y."/>
            <person name="Liu Z.J."/>
        </authorList>
    </citation>
    <scope>NUCLEOTIDE SEQUENCE</scope>
    <source>
        <strain evidence="3">CP</strain>
    </source>
</reference>
<comment type="similarity">
    <text evidence="2">Belongs to the cytochrome P450 family.</text>
</comment>
<keyword evidence="1 2" id="KW-0349">Heme</keyword>
<sequence>MAMYGVDIFSSLAKQYGPIYRFHLGRQPLVIVADAELCREVGMRFKDFPCRSLPSPITGSPLLLKGLFSSRGPTWSAMRNAVTSIYQPTHVGTHLPAMQTCIETLTHYISTTTDDVVHFSNLFLRMTNDVIGKTAFGVDFGLISTTNSTASEEDDDEDSRFIKHIRSTTSLKMDLTASFSTILGLLLPILQEPFRHLLRRIPGTADHQIDIANATLKETMEDIVARRVREVADEDRGPAKKDFLSVILNVREAKGGKFKELITDDHVSALTYEHLLAGSTATSFTLAAVLYLVAKHPEVEERLQREIDGFGPIDVVPTPIELREGFPYLDQVLKESMRFYTSSPLIAREADHDVEIAGYKLPKGTWVWLGVSVLHNDPKNFPEPHLFRPERFDPDGDEERRRNPYSYIPFGIGPRECIGQRFAIQEIKLSLVHLYQRFIFRCSPEMEDPPELEYGMTHKFKHGVKLQVVKRGVKVA</sequence>
<reference evidence="3" key="2">
    <citation type="submission" date="2023-06" db="EMBL/GenBank/DDBJ databases">
        <authorList>
            <person name="Ma L."/>
            <person name="Liu K.-W."/>
            <person name="Li Z."/>
            <person name="Hsiao Y.-Y."/>
            <person name="Qi Y."/>
            <person name="Fu T."/>
            <person name="Tang G."/>
            <person name="Zhang D."/>
            <person name="Sun W.-H."/>
            <person name="Liu D.-K."/>
            <person name="Li Y."/>
            <person name="Chen G.-Z."/>
            <person name="Liu X.-D."/>
            <person name="Liao X.-Y."/>
            <person name="Jiang Y.-T."/>
            <person name="Yu X."/>
            <person name="Hao Y."/>
            <person name="Huang J."/>
            <person name="Zhao X.-W."/>
            <person name="Ke S."/>
            <person name="Chen Y.-Y."/>
            <person name="Wu W.-L."/>
            <person name="Hsu J.-L."/>
            <person name="Lin Y.-F."/>
            <person name="Huang M.-D."/>
            <person name="Li C.-Y."/>
            <person name="Huang L."/>
            <person name="Wang Z.-W."/>
            <person name="Zhao X."/>
            <person name="Zhong W.-Y."/>
            <person name="Peng D.-H."/>
            <person name="Ahmad S."/>
            <person name="Lan S."/>
            <person name="Zhang J.-S."/>
            <person name="Tsai W.-C."/>
            <person name="Van De Peer Y."/>
            <person name="Liu Z.-J."/>
        </authorList>
    </citation>
    <scope>NUCLEOTIDE SEQUENCE</scope>
    <source>
        <strain evidence="3">CP</strain>
        <tissue evidence="3">Leaves</tissue>
    </source>
</reference>
<dbReference type="InterPro" id="IPR001128">
    <property type="entry name" value="Cyt_P450"/>
</dbReference>
<comment type="cofactor">
    <cofactor evidence="1">
        <name>heme</name>
        <dbReference type="ChEBI" id="CHEBI:30413"/>
    </cofactor>
</comment>
<dbReference type="PROSITE" id="PS00086">
    <property type="entry name" value="CYTOCHROME_P450"/>
    <property type="match status" value="1"/>
</dbReference>
<dbReference type="GO" id="GO:0004497">
    <property type="term" value="F:monooxygenase activity"/>
    <property type="evidence" value="ECO:0007669"/>
    <property type="project" value="UniProtKB-KW"/>
</dbReference>
<dbReference type="InterPro" id="IPR017972">
    <property type="entry name" value="Cyt_P450_CS"/>
</dbReference>
<dbReference type="EMBL" id="JAUJYO010000018">
    <property type="protein sequence ID" value="KAK1289883.1"/>
    <property type="molecule type" value="Genomic_DNA"/>
</dbReference>
<name>A0AAV9CP24_ACOCL</name>
<dbReference type="Proteomes" id="UP001180020">
    <property type="component" value="Unassembled WGS sequence"/>
</dbReference>
<dbReference type="PRINTS" id="PR00463">
    <property type="entry name" value="EP450I"/>
</dbReference>
<accession>A0AAV9CP24</accession>
<dbReference type="PANTHER" id="PTHR24301">
    <property type="entry name" value="THROMBOXANE-A SYNTHASE"/>
    <property type="match status" value="1"/>
</dbReference>
<evidence type="ECO:0000313" key="4">
    <source>
        <dbReference type="Proteomes" id="UP001180020"/>
    </source>
</evidence>
<dbReference type="PANTHER" id="PTHR24301:SF2">
    <property type="entry name" value="THROMBOXANE-A SYNTHASE"/>
    <property type="match status" value="1"/>
</dbReference>
<comment type="caution">
    <text evidence="3">The sequence shown here is derived from an EMBL/GenBank/DDBJ whole genome shotgun (WGS) entry which is preliminary data.</text>
</comment>
<evidence type="ECO:0000256" key="1">
    <source>
        <dbReference type="PIRSR" id="PIRSR602401-1"/>
    </source>
</evidence>
<feature type="binding site" description="axial binding residue" evidence="1">
    <location>
        <position position="417"/>
    </location>
    <ligand>
        <name>heme</name>
        <dbReference type="ChEBI" id="CHEBI:30413"/>
    </ligand>
    <ligandPart>
        <name>Fe</name>
        <dbReference type="ChEBI" id="CHEBI:18248"/>
    </ligandPart>
</feature>
<proteinExistence type="inferred from homology"/>
<dbReference type="AlphaFoldDB" id="A0AAV9CP24"/>
<evidence type="ECO:0000313" key="3">
    <source>
        <dbReference type="EMBL" id="KAK1289883.1"/>
    </source>
</evidence>